<dbReference type="Proteomes" id="UP000013015">
    <property type="component" value="Unassembled WGS sequence"/>
</dbReference>
<dbReference type="STRING" id="888050.HMPREF9004_0720"/>
<dbReference type="HOGENOM" id="CLU_086031_3_0_11"/>
<dbReference type="Pfam" id="PF01865">
    <property type="entry name" value="PhoU_div"/>
    <property type="match status" value="1"/>
</dbReference>
<evidence type="ECO:0000256" key="1">
    <source>
        <dbReference type="ARBA" id="ARBA00008591"/>
    </source>
</evidence>
<dbReference type="PANTHER" id="PTHR37298:SF1">
    <property type="entry name" value="UPF0111 PROTEIN YKAA"/>
    <property type="match status" value="1"/>
</dbReference>
<accession>N6X4Q0</accession>
<dbReference type="Gene3D" id="1.20.58.220">
    <property type="entry name" value="Phosphate transport system protein phou homolog 2, domain 2"/>
    <property type="match status" value="1"/>
</dbReference>
<comment type="caution">
    <text evidence="2">The sequence shown here is derived from an EMBL/GenBank/DDBJ whole genome shotgun (WGS) entry which is preliminary data.</text>
</comment>
<dbReference type="OrthoDB" id="9797568at2"/>
<reference evidence="2 3" key="1">
    <citation type="submission" date="2013-03" db="EMBL/GenBank/DDBJ databases">
        <title>Reference genome for the Human Microbiome Project.</title>
        <authorList>
            <person name="Aqrawi P."/>
            <person name="Ayvaz T."/>
            <person name="Bess C."/>
            <person name="Blankenburg K."/>
            <person name="Coyle M."/>
            <person name="Deng J."/>
            <person name="Forbes L."/>
            <person name="Fowler G."/>
            <person name="Francisco L."/>
            <person name="Fu Q."/>
            <person name="Gibbs R."/>
            <person name="Gross S."/>
            <person name="Gubbala S."/>
            <person name="Hale W."/>
            <person name="Hemphill L."/>
            <person name="Highlander S."/>
            <person name="Hirani K."/>
            <person name="Jackson L."/>
            <person name="Jakkamsetti A."/>
            <person name="Javaid M."/>
            <person name="Jayaseelan J.C."/>
            <person name="Jiang H."/>
            <person name="Joshi V."/>
            <person name="Korchina V."/>
            <person name="Kovar C."/>
            <person name="Lara F."/>
            <person name="Lee S."/>
            <person name="Liu Y."/>
            <person name="Mata R."/>
            <person name="Mathew T."/>
            <person name="Munidasa M."/>
            <person name="Muzny D."/>
            <person name="Nazareth L."/>
            <person name="Ngo R."/>
            <person name="Nguyen L."/>
            <person name="Nguyen N."/>
            <person name="Okwuonu G."/>
            <person name="Ongeri F."/>
            <person name="Palculict T."/>
            <person name="Patil S."/>
            <person name="Petrosino J."/>
            <person name="Pham C."/>
            <person name="Pham P."/>
            <person name="Pu L.-L."/>
            <person name="Qin X."/>
            <person name="Qu J."/>
            <person name="Reid J."/>
            <person name="Ross M."/>
            <person name="Ruth R."/>
            <person name="Saada N."/>
            <person name="San Lucas F."/>
            <person name="Santibanez J."/>
            <person name="Shang Y."/>
            <person name="Simmons D."/>
            <person name="Song X.-Z."/>
            <person name="Tang L.-Y."/>
            <person name="Thornton R."/>
            <person name="Warren J."/>
            <person name="Weissenberger G."/>
            <person name="Wilczek-Boney K."/>
            <person name="Worley K."/>
            <person name="Youmans B."/>
            <person name="Zhang J."/>
            <person name="Zhang L."/>
            <person name="Zhao Z."/>
            <person name="Zhou C."/>
            <person name="Zhu D."/>
            <person name="Zhu Y."/>
        </authorList>
    </citation>
    <scope>NUCLEOTIDE SEQUENCE [LARGE SCALE GENOMIC DNA]</scope>
    <source>
        <strain evidence="2 3">F0333</strain>
    </source>
</reference>
<protein>
    <submittedName>
        <fullName evidence="2">Putative phosphate transport regulator</fullName>
    </submittedName>
</protein>
<gene>
    <name evidence="2" type="ORF">HMPREF9004_0720</name>
</gene>
<dbReference type="PATRIC" id="fig|888050.3.peg.690"/>
<dbReference type="eggNOG" id="COG1392">
    <property type="taxonomic scope" value="Bacteria"/>
</dbReference>
<dbReference type="InterPro" id="IPR018445">
    <property type="entry name" value="Put_Phosphate_transp_reg"/>
</dbReference>
<sequence length="210" mass="23139">MGFRKGSEGPSFFDLFSQQAANLVSGAALLASILDASAQERVALRDHLHEIEHQGDEINHRIAQLVNQTFVTPFDREDLGAVASCLDDCMDFIDEAGDLIVMYGIENIPASVHSLVAEQIDIIARCADQTAHNIPALKSPLDLRDFWVELNRLENEGDLTYRRALTATFDSGADPITIIKLKDLVEVLEEATDAFENLASRIETIAVKES</sequence>
<dbReference type="InterPro" id="IPR038078">
    <property type="entry name" value="PhoU-like_sf"/>
</dbReference>
<organism evidence="2 3">
    <name type="scientific">Schaalia cardiffensis F0333</name>
    <dbReference type="NCBI Taxonomy" id="888050"/>
    <lineage>
        <taxon>Bacteria</taxon>
        <taxon>Bacillati</taxon>
        <taxon>Actinomycetota</taxon>
        <taxon>Actinomycetes</taxon>
        <taxon>Actinomycetales</taxon>
        <taxon>Actinomycetaceae</taxon>
        <taxon>Schaalia</taxon>
    </lineage>
</organism>
<comment type="similarity">
    <text evidence="1">Belongs to the UPF0111 family.</text>
</comment>
<dbReference type="PANTHER" id="PTHR37298">
    <property type="entry name" value="UPF0111 PROTEIN YKAA"/>
    <property type="match status" value="1"/>
</dbReference>
<dbReference type="EMBL" id="AQHZ01000010">
    <property type="protein sequence ID" value="ENO18671.1"/>
    <property type="molecule type" value="Genomic_DNA"/>
</dbReference>
<evidence type="ECO:0000313" key="2">
    <source>
        <dbReference type="EMBL" id="ENO18671.1"/>
    </source>
</evidence>
<dbReference type="RefSeq" id="WP_005962449.1">
    <property type="nucleotide sequence ID" value="NZ_CP040505.1"/>
</dbReference>
<dbReference type="AlphaFoldDB" id="N6X4Q0"/>
<evidence type="ECO:0000313" key="3">
    <source>
        <dbReference type="Proteomes" id="UP000013015"/>
    </source>
</evidence>
<proteinExistence type="inferred from homology"/>
<keyword evidence="3" id="KW-1185">Reference proteome</keyword>
<name>N6X4Q0_9ACTO</name>
<dbReference type="InterPro" id="IPR052912">
    <property type="entry name" value="UPF0111_domain"/>
</dbReference>